<evidence type="ECO:0000259" key="2">
    <source>
        <dbReference type="PROSITE" id="PS50021"/>
    </source>
</evidence>
<feature type="domain" description="Calponin-homology (CH)" evidence="2">
    <location>
        <begin position="665"/>
        <end position="775"/>
    </location>
</feature>
<dbReference type="InterPro" id="IPR001715">
    <property type="entry name" value="CH_dom"/>
</dbReference>
<evidence type="ECO:0000313" key="3">
    <source>
        <dbReference type="EMBL" id="OMJ89094.1"/>
    </source>
</evidence>
<gene>
    <name evidence="3" type="ORF">SteCoe_8816</name>
</gene>
<dbReference type="Gene3D" id="1.10.418.10">
    <property type="entry name" value="Calponin-like domain"/>
    <property type="match status" value="4"/>
</dbReference>
<dbReference type="Proteomes" id="UP000187209">
    <property type="component" value="Unassembled WGS sequence"/>
</dbReference>
<feature type="compositionally biased region" description="Low complexity" evidence="1">
    <location>
        <begin position="334"/>
        <end position="356"/>
    </location>
</feature>
<protein>
    <recommendedName>
        <fullName evidence="2">Calponin-homology (CH) domain-containing protein</fullName>
    </recommendedName>
</protein>
<evidence type="ECO:0000256" key="1">
    <source>
        <dbReference type="SAM" id="MobiDB-lite"/>
    </source>
</evidence>
<dbReference type="OrthoDB" id="297227at2759"/>
<dbReference type="EMBL" id="MPUH01000134">
    <property type="protein sequence ID" value="OMJ89094.1"/>
    <property type="molecule type" value="Genomic_DNA"/>
</dbReference>
<name>A0A1R2CJ82_9CILI</name>
<keyword evidence="4" id="KW-1185">Reference proteome</keyword>
<accession>A0A1R2CJ82</accession>
<dbReference type="CDD" id="cd00014">
    <property type="entry name" value="CH_SF"/>
    <property type="match status" value="1"/>
</dbReference>
<dbReference type="PROSITE" id="PS50021">
    <property type="entry name" value="CH"/>
    <property type="match status" value="2"/>
</dbReference>
<proteinExistence type="predicted"/>
<feature type="domain" description="Calponin-homology (CH)" evidence="2">
    <location>
        <begin position="155"/>
        <end position="266"/>
    </location>
</feature>
<dbReference type="InterPro" id="IPR036872">
    <property type="entry name" value="CH_dom_sf"/>
</dbReference>
<evidence type="ECO:0000313" key="4">
    <source>
        <dbReference type="Proteomes" id="UP000187209"/>
    </source>
</evidence>
<reference evidence="3 4" key="1">
    <citation type="submission" date="2016-11" db="EMBL/GenBank/DDBJ databases">
        <title>The macronuclear genome of Stentor coeruleus: a giant cell with tiny introns.</title>
        <authorList>
            <person name="Slabodnick M."/>
            <person name="Ruby J.G."/>
            <person name="Reiff S.B."/>
            <person name="Swart E.C."/>
            <person name="Gosai S."/>
            <person name="Prabakaran S."/>
            <person name="Witkowska E."/>
            <person name="Larue G.E."/>
            <person name="Fisher S."/>
            <person name="Freeman R.M."/>
            <person name="Gunawardena J."/>
            <person name="Chu W."/>
            <person name="Stover N.A."/>
            <person name="Gregory B.D."/>
            <person name="Nowacki M."/>
            <person name="Derisi J."/>
            <person name="Roy S.W."/>
            <person name="Marshall W.F."/>
            <person name="Sood P."/>
        </authorList>
    </citation>
    <scope>NUCLEOTIDE SEQUENCE [LARGE SCALE GENOMIC DNA]</scope>
    <source>
        <strain evidence="3">WM001</strain>
    </source>
</reference>
<comment type="caution">
    <text evidence="3">The sequence shown here is derived from an EMBL/GenBank/DDBJ whole genome shotgun (WGS) entry which is preliminary data.</text>
</comment>
<dbReference type="AlphaFoldDB" id="A0A1R2CJ82"/>
<organism evidence="3 4">
    <name type="scientific">Stentor coeruleus</name>
    <dbReference type="NCBI Taxonomy" id="5963"/>
    <lineage>
        <taxon>Eukaryota</taxon>
        <taxon>Sar</taxon>
        <taxon>Alveolata</taxon>
        <taxon>Ciliophora</taxon>
        <taxon>Postciliodesmatophora</taxon>
        <taxon>Heterotrichea</taxon>
        <taxon>Heterotrichida</taxon>
        <taxon>Stentoridae</taxon>
        <taxon>Stentor</taxon>
    </lineage>
</organism>
<feature type="region of interest" description="Disordered" evidence="1">
    <location>
        <begin position="334"/>
        <end position="361"/>
    </location>
</feature>
<dbReference type="SUPFAM" id="SSF47576">
    <property type="entry name" value="Calponin-homology domain, CH-domain"/>
    <property type="match status" value="2"/>
</dbReference>
<sequence length="785" mass="89210">MVIDWVNSLDIPSCTLADDLQDLKSGCVVADIVSWLYDIDLPDIQRNISSRNDAITNWCIILEVLMEIVPKKFLALPEDFLDDNEKLLRLLEFFTTIKKEPQIDNKNIINKPKLIENITQPKEIIPVPQALPKAILEGPNKMPEQIRYEPRPVPESFKETLVEWLEDLHIVRKDPNILSLIPNICRTGVMLCDLVNRLEGRSEIIKGIERNPKNKTQALANINKVLEYLRAFPKMNSRYLWSSKEIIEGDEYVIWGILDDIKLLFTIAPKIKQPPIPSPISTPTPLSAPIPIKTPTIPNTNLSLPIASSQDKIKIPKPLIKETSKSLRSYSNSMKKFNKSSSINTPRISRPPSSRSNKSEIPKSHNFTITVEMKKTVLVWIKALGIEYEANSNICHDIVRNGLLVCEIMRLVEGENIKINPNPKSSQAIYENFYNAIVLFRAKHPEAPITTINNPECMAENSEIVFAFLYALMSTYPQAAPPEYLPCSLPYGAVGIRRLENVVVNWVDNLNLLQPSPQYFGELVPELKKGVLLCVLTSKLTMIKIFNIIPDPKTEQSAINNIRKALEILRKLPKMSQKFTWSEKEIYKGNYCVLLGLMEDLMRWADGLPTRKNGNDYHKDGPYLRPNPPSEGTMPKLPEENFNMTFGSSSSPKQSEKNDPIIEENEEIDEYSQWLYAIGADFPRSLSFKDEHIPEFTTGVLICNIVSQLEKIKIPGVDKEPRTRASAIQNINKALVVLKKKQGFSKELHSIAEEIFLGNGTVIRSLMQELMGLYKSKPFTRFSRK</sequence>